<keyword evidence="8" id="KW-0902">Two-component regulatory system</keyword>
<dbReference type="SUPFAM" id="SSF55874">
    <property type="entry name" value="ATPase domain of HSP90 chaperone/DNA topoisomerase II/histidine kinase"/>
    <property type="match status" value="1"/>
</dbReference>
<keyword evidence="7" id="KW-0067">ATP-binding</keyword>
<name>A0A7W7C405_9PSEU</name>
<keyword evidence="9" id="KW-0472">Membrane</keyword>
<evidence type="ECO:0000256" key="6">
    <source>
        <dbReference type="ARBA" id="ARBA00022777"/>
    </source>
</evidence>
<dbReference type="GO" id="GO:0046983">
    <property type="term" value="F:protein dimerization activity"/>
    <property type="evidence" value="ECO:0007669"/>
    <property type="project" value="InterPro"/>
</dbReference>
<dbReference type="Gene3D" id="1.20.5.1930">
    <property type="match status" value="1"/>
</dbReference>
<keyword evidence="4" id="KW-0808">Transferase</keyword>
<reference evidence="13 14" key="1">
    <citation type="submission" date="2020-08" db="EMBL/GenBank/DDBJ databases">
        <title>Sequencing the genomes of 1000 actinobacteria strains.</title>
        <authorList>
            <person name="Klenk H.-P."/>
        </authorList>
    </citation>
    <scope>NUCLEOTIDE SEQUENCE [LARGE SCALE GENOMIC DNA]</scope>
    <source>
        <strain evidence="13 14">DSM 44230</strain>
    </source>
</reference>
<dbReference type="InterPro" id="IPR003594">
    <property type="entry name" value="HATPase_dom"/>
</dbReference>
<dbReference type="EMBL" id="JACHMH010000001">
    <property type="protein sequence ID" value="MBB4674142.1"/>
    <property type="molecule type" value="Genomic_DNA"/>
</dbReference>
<evidence type="ECO:0000256" key="5">
    <source>
        <dbReference type="ARBA" id="ARBA00022741"/>
    </source>
</evidence>
<keyword evidence="5" id="KW-0547">Nucleotide-binding</keyword>
<evidence type="ECO:0000259" key="10">
    <source>
        <dbReference type="Pfam" id="PF02518"/>
    </source>
</evidence>
<dbReference type="Pfam" id="PF07730">
    <property type="entry name" value="HisKA_3"/>
    <property type="match status" value="1"/>
</dbReference>
<comment type="caution">
    <text evidence="13">The sequence shown here is derived from an EMBL/GenBank/DDBJ whole genome shotgun (WGS) entry which is preliminary data.</text>
</comment>
<organism evidence="13 14">
    <name type="scientific">Crossiella cryophila</name>
    <dbReference type="NCBI Taxonomy" id="43355"/>
    <lineage>
        <taxon>Bacteria</taxon>
        <taxon>Bacillati</taxon>
        <taxon>Actinomycetota</taxon>
        <taxon>Actinomycetes</taxon>
        <taxon>Pseudonocardiales</taxon>
        <taxon>Pseudonocardiaceae</taxon>
        <taxon>Crossiella</taxon>
    </lineage>
</organism>
<dbReference type="GO" id="GO:0016020">
    <property type="term" value="C:membrane"/>
    <property type="evidence" value="ECO:0007669"/>
    <property type="project" value="InterPro"/>
</dbReference>
<feature type="domain" description="DUF7134" evidence="12">
    <location>
        <begin position="22"/>
        <end position="156"/>
    </location>
</feature>
<keyword evidence="9" id="KW-0812">Transmembrane</keyword>
<dbReference type="GO" id="GO:0005524">
    <property type="term" value="F:ATP binding"/>
    <property type="evidence" value="ECO:0007669"/>
    <property type="project" value="UniProtKB-KW"/>
</dbReference>
<evidence type="ECO:0000313" key="14">
    <source>
        <dbReference type="Proteomes" id="UP000533598"/>
    </source>
</evidence>
<evidence type="ECO:0000256" key="9">
    <source>
        <dbReference type="SAM" id="Phobius"/>
    </source>
</evidence>
<protein>
    <recommendedName>
        <fullName evidence="2">histidine kinase</fullName>
        <ecNumber evidence="2">2.7.13.3</ecNumber>
    </recommendedName>
</protein>
<dbReference type="EC" id="2.7.13.3" evidence="2"/>
<dbReference type="Pfam" id="PF02518">
    <property type="entry name" value="HATPase_c"/>
    <property type="match status" value="1"/>
</dbReference>
<dbReference type="GO" id="GO:0000155">
    <property type="term" value="F:phosphorelay sensor kinase activity"/>
    <property type="evidence" value="ECO:0007669"/>
    <property type="project" value="InterPro"/>
</dbReference>
<keyword evidence="3" id="KW-0597">Phosphoprotein</keyword>
<dbReference type="PANTHER" id="PTHR24421:SF10">
    <property type="entry name" value="NITRATE_NITRITE SENSOR PROTEIN NARQ"/>
    <property type="match status" value="1"/>
</dbReference>
<evidence type="ECO:0000256" key="3">
    <source>
        <dbReference type="ARBA" id="ARBA00022553"/>
    </source>
</evidence>
<dbReference type="AlphaFoldDB" id="A0A7W7C405"/>
<feature type="transmembrane region" description="Helical" evidence="9">
    <location>
        <begin position="48"/>
        <end position="63"/>
    </location>
</feature>
<keyword evidence="14" id="KW-1185">Reference proteome</keyword>
<evidence type="ECO:0000256" key="2">
    <source>
        <dbReference type="ARBA" id="ARBA00012438"/>
    </source>
</evidence>
<gene>
    <name evidence="13" type="ORF">HNR67_000260</name>
</gene>
<sequence length="399" mass="43063">MSTPLGWRPPRPLQNLSARQADLLVVVIVLLAVELPLGLGLGGGPPPWWGYLVAASTALPLLFRRQSPMLTMITVSVAELVYIALDLPDIWSIYGPLVGVYTVSRHSEPLIRRITLALALLAVVVHSGIDHMEFQEFTFLTTCSVTAYLLGWAVRTNAAYTVALEERAHRLEQEQQLEAERATSAERARIARDMHDILSHAVALIVVQAESGPLVVRADPARAEASFDAIATAGRDAMAQLRRLLGMVPRDPAESRRAPQPTMDDVPRMIETVRATGLHVEHSVSGTPAPLPPDTELAVYRLIQEALTNTVRHARAGRAEVRLSWSRAELAVLVLDDGIGGDSPPPGRGGRGLVGIRERVGACGGVVRIGPREGGGFMVTAEIPLAHKDFPVSRVGRGS</sequence>
<feature type="domain" description="Signal transduction histidine kinase subgroup 3 dimerisation and phosphoacceptor" evidence="11">
    <location>
        <begin position="186"/>
        <end position="246"/>
    </location>
</feature>
<dbReference type="CDD" id="cd16917">
    <property type="entry name" value="HATPase_UhpB-NarQ-NarX-like"/>
    <property type="match status" value="1"/>
</dbReference>
<evidence type="ECO:0000256" key="4">
    <source>
        <dbReference type="ARBA" id="ARBA00022679"/>
    </source>
</evidence>
<comment type="catalytic activity">
    <reaction evidence="1">
        <text>ATP + protein L-histidine = ADP + protein N-phospho-L-histidine.</text>
        <dbReference type="EC" id="2.7.13.3"/>
    </reaction>
</comment>
<accession>A0A7W7C405</accession>
<dbReference type="InterPro" id="IPR011712">
    <property type="entry name" value="Sig_transdc_His_kin_sub3_dim/P"/>
</dbReference>
<evidence type="ECO:0000256" key="7">
    <source>
        <dbReference type="ARBA" id="ARBA00022840"/>
    </source>
</evidence>
<dbReference type="RefSeq" id="WP_185000172.1">
    <property type="nucleotide sequence ID" value="NZ_BAAAUI010000011.1"/>
</dbReference>
<dbReference type="Proteomes" id="UP000533598">
    <property type="component" value="Unassembled WGS sequence"/>
</dbReference>
<evidence type="ECO:0000256" key="8">
    <source>
        <dbReference type="ARBA" id="ARBA00023012"/>
    </source>
</evidence>
<dbReference type="PANTHER" id="PTHR24421">
    <property type="entry name" value="NITRATE/NITRITE SENSOR PROTEIN NARX-RELATED"/>
    <property type="match status" value="1"/>
</dbReference>
<keyword evidence="9" id="KW-1133">Transmembrane helix</keyword>
<dbReference type="InterPro" id="IPR036890">
    <property type="entry name" value="HATPase_C_sf"/>
</dbReference>
<dbReference type="Pfam" id="PF23539">
    <property type="entry name" value="DUF7134"/>
    <property type="match status" value="1"/>
</dbReference>
<dbReference type="InterPro" id="IPR055558">
    <property type="entry name" value="DUF7134"/>
</dbReference>
<proteinExistence type="predicted"/>
<evidence type="ECO:0000313" key="13">
    <source>
        <dbReference type="EMBL" id="MBB4674142.1"/>
    </source>
</evidence>
<evidence type="ECO:0000259" key="12">
    <source>
        <dbReference type="Pfam" id="PF23539"/>
    </source>
</evidence>
<evidence type="ECO:0000259" key="11">
    <source>
        <dbReference type="Pfam" id="PF07730"/>
    </source>
</evidence>
<evidence type="ECO:0000256" key="1">
    <source>
        <dbReference type="ARBA" id="ARBA00000085"/>
    </source>
</evidence>
<dbReference type="Gene3D" id="3.30.565.10">
    <property type="entry name" value="Histidine kinase-like ATPase, C-terminal domain"/>
    <property type="match status" value="1"/>
</dbReference>
<feature type="transmembrane region" description="Helical" evidence="9">
    <location>
        <begin position="110"/>
        <end position="129"/>
    </location>
</feature>
<dbReference type="InterPro" id="IPR050482">
    <property type="entry name" value="Sensor_HK_TwoCompSys"/>
</dbReference>
<keyword evidence="6 13" id="KW-0418">Kinase</keyword>
<feature type="transmembrane region" description="Helical" evidence="9">
    <location>
        <begin position="21"/>
        <end position="42"/>
    </location>
</feature>
<feature type="domain" description="Histidine kinase/HSP90-like ATPase" evidence="10">
    <location>
        <begin position="296"/>
        <end position="386"/>
    </location>
</feature>